<organism evidence="2 3">
    <name type="scientific">Rhizobium mongolense subsp. loessense</name>
    <dbReference type="NCBI Taxonomy" id="158890"/>
    <lineage>
        <taxon>Bacteria</taxon>
        <taxon>Pseudomonadati</taxon>
        <taxon>Pseudomonadota</taxon>
        <taxon>Alphaproteobacteria</taxon>
        <taxon>Hyphomicrobiales</taxon>
        <taxon>Rhizobiaceae</taxon>
        <taxon>Rhizobium/Agrobacterium group</taxon>
        <taxon>Rhizobium</taxon>
    </lineage>
</organism>
<feature type="region of interest" description="Disordered" evidence="1">
    <location>
        <begin position="1"/>
        <end position="112"/>
    </location>
</feature>
<feature type="compositionally biased region" description="Basic and acidic residues" evidence="1">
    <location>
        <begin position="28"/>
        <end position="46"/>
    </location>
</feature>
<evidence type="ECO:0000313" key="2">
    <source>
        <dbReference type="EMBL" id="SCW57165.1"/>
    </source>
</evidence>
<evidence type="ECO:0000313" key="3">
    <source>
        <dbReference type="Proteomes" id="UP000199542"/>
    </source>
</evidence>
<proteinExistence type="predicted"/>
<dbReference type="EMBL" id="FMTM01000003">
    <property type="protein sequence ID" value="SCW57165.1"/>
    <property type="molecule type" value="Genomic_DNA"/>
</dbReference>
<accession>A0A1G4RKX7</accession>
<dbReference type="Proteomes" id="UP000199542">
    <property type="component" value="Unassembled WGS sequence"/>
</dbReference>
<reference evidence="2 3" key="1">
    <citation type="submission" date="2016-10" db="EMBL/GenBank/DDBJ databases">
        <authorList>
            <person name="de Groot N.N."/>
        </authorList>
    </citation>
    <scope>NUCLEOTIDE SEQUENCE [LARGE SCALE GENOMIC DNA]</scope>
    <source>
        <strain evidence="2 3">CGMCC 1.3401</strain>
    </source>
</reference>
<sequence>MNATFPVGSRLTSSPINRGGDGDGDGACLEKDGRRPDGRLWRDARPSRSVARRGREGAPAVRLYSGGLEGTERRQRQRYCGRPHEGKSGRRRRSCGAAEGHGGTGQWAAMRTQWPDPANDGKSKRRKAFQTARLLGQGALRRMGQSMGDAFSVNGPALATANCSTTAI</sequence>
<evidence type="ECO:0000256" key="1">
    <source>
        <dbReference type="SAM" id="MobiDB-lite"/>
    </source>
</evidence>
<gene>
    <name evidence="2" type="ORF">SAMN02927900_02784</name>
</gene>
<protein>
    <submittedName>
        <fullName evidence="2">Uncharacterized protein</fullName>
    </submittedName>
</protein>
<name>A0A1G4RKX7_9HYPH</name>
<dbReference type="AlphaFoldDB" id="A0A1G4RKX7"/>